<dbReference type="EMBL" id="LDJX01000005">
    <property type="protein sequence ID" value="KPM31483.1"/>
    <property type="molecule type" value="Genomic_DNA"/>
</dbReference>
<keyword evidence="1" id="KW-0732">Signal</keyword>
<proteinExistence type="predicted"/>
<dbReference type="SUPFAM" id="SSF55486">
    <property type="entry name" value="Metalloproteases ('zincins'), catalytic domain"/>
    <property type="match status" value="1"/>
</dbReference>
<dbReference type="AlphaFoldDB" id="A0A0P7AE57"/>
<gene>
    <name evidence="2" type="ORF">I595_2750</name>
</gene>
<evidence type="ECO:0008006" key="4">
    <source>
        <dbReference type="Google" id="ProtNLM"/>
    </source>
</evidence>
<reference evidence="2 3" key="1">
    <citation type="submission" date="2015-09" db="EMBL/GenBank/DDBJ databases">
        <title>Genome sequence of the marine flavobacterium Croceitalea dokdonensis DOKDO 023 that contains proton- and sodium-pumping rhodopsins.</title>
        <authorList>
            <person name="Kwon S.-K."/>
            <person name="Lee H.K."/>
            <person name="Kwak M.-J."/>
            <person name="Kim J.F."/>
        </authorList>
    </citation>
    <scope>NUCLEOTIDE SEQUENCE [LARGE SCALE GENOMIC DNA]</scope>
    <source>
        <strain evidence="2 3">DOKDO 023</strain>
    </source>
</reference>
<keyword evidence="3" id="KW-1185">Reference proteome</keyword>
<feature type="chain" id="PRO_5006134784" description="Membrane metalloprotease" evidence="1">
    <location>
        <begin position="37"/>
        <end position="310"/>
    </location>
</feature>
<dbReference type="PATRIC" id="fig|1300341.3.peg.2907"/>
<name>A0A0P7AE57_9FLAO</name>
<accession>A0A0P7AE57</accession>
<evidence type="ECO:0000256" key="1">
    <source>
        <dbReference type="SAM" id="SignalP"/>
    </source>
</evidence>
<sequence length="310" mass="34271">MFKKKRYLRQNKRMKSVVFATLTFMFSMLLACSSDAENPNGGEETETEVDRTGNLLSTGASANDILSNARFDRLLIEIAFVEGFRPSPVTMNAFEEFLRENTFKQNIELTYKELPPTGEESLTLTQIDSLEQANRTAYNTGSTLAIYIFFADAPSDGDDLEEGLVTLGAVFRNTSMVIYERTVRTLANRSLSLLISDVETATLNHEFGHLFGLVNLGTVPINDHEDPDAPFHCSENPCLMRAELQFGTSGKAFVQRKHANDVHSSCSLNGLNLIQTMENRVARGIAAAPGLDPECLRDLESNGGRPSTNN</sequence>
<evidence type="ECO:0000313" key="3">
    <source>
        <dbReference type="Proteomes" id="UP000050280"/>
    </source>
</evidence>
<evidence type="ECO:0000313" key="2">
    <source>
        <dbReference type="EMBL" id="KPM31483.1"/>
    </source>
</evidence>
<organism evidence="2 3">
    <name type="scientific">Croceitalea dokdonensis DOKDO 023</name>
    <dbReference type="NCBI Taxonomy" id="1300341"/>
    <lineage>
        <taxon>Bacteria</taxon>
        <taxon>Pseudomonadati</taxon>
        <taxon>Bacteroidota</taxon>
        <taxon>Flavobacteriia</taxon>
        <taxon>Flavobacteriales</taxon>
        <taxon>Flavobacteriaceae</taxon>
        <taxon>Croceitalea</taxon>
    </lineage>
</organism>
<dbReference type="PROSITE" id="PS51257">
    <property type="entry name" value="PROKAR_LIPOPROTEIN"/>
    <property type="match status" value="1"/>
</dbReference>
<feature type="signal peptide" evidence="1">
    <location>
        <begin position="1"/>
        <end position="36"/>
    </location>
</feature>
<dbReference type="STRING" id="1300341.I595_2750"/>
<comment type="caution">
    <text evidence="2">The sequence shown here is derived from an EMBL/GenBank/DDBJ whole genome shotgun (WGS) entry which is preliminary data.</text>
</comment>
<dbReference type="Proteomes" id="UP000050280">
    <property type="component" value="Unassembled WGS sequence"/>
</dbReference>
<protein>
    <recommendedName>
        <fullName evidence="4">Membrane metalloprotease</fullName>
    </recommendedName>
</protein>